<dbReference type="SUPFAM" id="SSF46689">
    <property type="entry name" value="Homeodomain-like"/>
    <property type="match status" value="1"/>
</dbReference>
<keyword evidence="2" id="KW-0238">DNA-binding</keyword>
<dbReference type="InterPro" id="IPR009057">
    <property type="entry name" value="Homeodomain-like_sf"/>
</dbReference>
<comment type="caution">
    <text evidence="5">The sequence shown here is derived from an EMBL/GenBank/DDBJ whole genome shotgun (WGS) entry which is preliminary data.</text>
</comment>
<feature type="domain" description="HTH araC/xylS-type" evidence="4">
    <location>
        <begin position="182"/>
        <end position="281"/>
    </location>
</feature>
<dbReference type="PROSITE" id="PS00041">
    <property type="entry name" value="HTH_ARAC_FAMILY_1"/>
    <property type="match status" value="1"/>
</dbReference>
<reference evidence="5 6" key="1">
    <citation type="submission" date="2023-07" db="EMBL/GenBank/DDBJ databases">
        <title>Genomic Encyclopedia of Type Strains, Phase IV (KMG-IV): sequencing the most valuable type-strain genomes for metagenomic binning, comparative biology and taxonomic classification.</title>
        <authorList>
            <person name="Goeker M."/>
        </authorList>
    </citation>
    <scope>NUCLEOTIDE SEQUENCE [LARGE SCALE GENOMIC DNA]</scope>
    <source>
        <strain evidence="5 6">B6-8</strain>
    </source>
</reference>
<proteinExistence type="predicted"/>
<evidence type="ECO:0000256" key="2">
    <source>
        <dbReference type="ARBA" id="ARBA00023125"/>
    </source>
</evidence>
<dbReference type="Proteomes" id="UP001241603">
    <property type="component" value="Unassembled WGS sequence"/>
</dbReference>
<dbReference type="InterPro" id="IPR018062">
    <property type="entry name" value="HTH_AraC-typ_CS"/>
</dbReference>
<dbReference type="RefSeq" id="WP_266351368.1">
    <property type="nucleotide sequence ID" value="NZ_JAPKNG010000008.1"/>
</dbReference>
<name>A0ABU0HDU5_9HYPH</name>
<keyword evidence="1" id="KW-0805">Transcription regulation</keyword>
<dbReference type="Pfam" id="PF12833">
    <property type="entry name" value="HTH_18"/>
    <property type="match status" value="1"/>
</dbReference>
<evidence type="ECO:0000256" key="3">
    <source>
        <dbReference type="ARBA" id="ARBA00023163"/>
    </source>
</evidence>
<evidence type="ECO:0000313" key="6">
    <source>
        <dbReference type="Proteomes" id="UP001241603"/>
    </source>
</evidence>
<dbReference type="PRINTS" id="PR00032">
    <property type="entry name" value="HTHARAC"/>
</dbReference>
<dbReference type="PANTHER" id="PTHR46796:SF6">
    <property type="entry name" value="ARAC SUBFAMILY"/>
    <property type="match status" value="1"/>
</dbReference>
<sequence length="313" mass="33585">MEMSIDVSRPRDEPNATGFPATLEVWDTGGIGLASMSMPGAGYTRQWAHKTRAAADHWTLLVPVRNGAGALYSERPLSFGSLGRPFTGAGDDTKVVSLFIARDLFAGSAGLFDTVSPRIADAGVVGLLADFIVALERRLGEGDGLDAAALGGALQSMLLSCLVPSRDRLQAARHPLRSALVERMMAYVRANVASPGLDQDDLCRRFTVSRTTLYRLFEETDGVAAFIRRARLDAAHAALCNPGDDSSIAAIGERFGFGDASSFSRVFRAQFGVSPRHIREAALAHEPLAQDENRAPIGLDAFLRSLRRADRAA</sequence>
<protein>
    <submittedName>
        <fullName evidence="5">AraC-like DNA-binding protein</fullName>
    </submittedName>
</protein>
<dbReference type="InterPro" id="IPR020449">
    <property type="entry name" value="Tscrpt_reg_AraC-type_HTH"/>
</dbReference>
<dbReference type="EMBL" id="JAUSVO010000008">
    <property type="protein sequence ID" value="MDQ0440491.1"/>
    <property type="molecule type" value="Genomic_DNA"/>
</dbReference>
<dbReference type="Gene3D" id="1.10.10.60">
    <property type="entry name" value="Homeodomain-like"/>
    <property type="match status" value="1"/>
</dbReference>
<keyword evidence="3" id="KW-0804">Transcription</keyword>
<accession>A0ABU0HDU5</accession>
<dbReference type="SMART" id="SM00342">
    <property type="entry name" value="HTH_ARAC"/>
    <property type="match status" value="1"/>
</dbReference>
<dbReference type="PANTHER" id="PTHR46796">
    <property type="entry name" value="HTH-TYPE TRANSCRIPTIONAL ACTIVATOR RHAS-RELATED"/>
    <property type="match status" value="1"/>
</dbReference>
<dbReference type="InterPro" id="IPR050204">
    <property type="entry name" value="AraC_XylS_family_regulators"/>
</dbReference>
<evidence type="ECO:0000259" key="4">
    <source>
        <dbReference type="PROSITE" id="PS01124"/>
    </source>
</evidence>
<evidence type="ECO:0000313" key="5">
    <source>
        <dbReference type="EMBL" id="MDQ0440491.1"/>
    </source>
</evidence>
<dbReference type="PROSITE" id="PS01124">
    <property type="entry name" value="HTH_ARAC_FAMILY_2"/>
    <property type="match status" value="1"/>
</dbReference>
<organism evidence="5 6">
    <name type="scientific">Kaistia dalseonensis</name>
    <dbReference type="NCBI Taxonomy" id="410840"/>
    <lineage>
        <taxon>Bacteria</taxon>
        <taxon>Pseudomonadati</taxon>
        <taxon>Pseudomonadota</taxon>
        <taxon>Alphaproteobacteria</taxon>
        <taxon>Hyphomicrobiales</taxon>
        <taxon>Kaistiaceae</taxon>
        <taxon>Kaistia</taxon>
    </lineage>
</organism>
<keyword evidence="6" id="KW-1185">Reference proteome</keyword>
<evidence type="ECO:0000256" key="1">
    <source>
        <dbReference type="ARBA" id="ARBA00023015"/>
    </source>
</evidence>
<dbReference type="InterPro" id="IPR018060">
    <property type="entry name" value="HTH_AraC"/>
</dbReference>
<gene>
    <name evidence="5" type="ORF">QO014_004906</name>
</gene>